<organism evidence="8 9">
    <name type="scientific">Sphaerisporangium krabiense</name>
    <dbReference type="NCBI Taxonomy" id="763782"/>
    <lineage>
        <taxon>Bacteria</taxon>
        <taxon>Bacillati</taxon>
        <taxon>Actinomycetota</taxon>
        <taxon>Actinomycetes</taxon>
        <taxon>Streptosporangiales</taxon>
        <taxon>Streptosporangiaceae</taxon>
        <taxon>Sphaerisporangium</taxon>
    </lineage>
</organism>
<evidence type="ECO:0000256" key="4">
    <source>
        <dbReference type="PROSITE-ProRule" id="PRU00335"/>
    </source>
</evidence>
<evidence type="ECO:0000313" key="9">
    <source>
        <dbReference type="Proteomes" id="UP000588112"/>
    </source>
</evidence>
<dbReference type="Proteomes" id="UP000588112">
    <property type="component" value="Unassembled WGS sequence"/>
</dbReference>
<dbReference type="InterPro" id="IPR001647">
    <property type="entry name" value="HTH_TetR"/>
</dbReference>
<dbReference type="Pfam" id="PF00392">
    <property type="entry name" value="GntR"/>
    <property type="match status" value="1"/>
</dbReference>
<gene>
    <name evidence="8" type="ORF">BJ981_001375</name>
</gene>
<evidence type="ECO:0000313" key="8">
    <source>
        <dbReference type="EMBL" id="MBB5625676.1"/>
    </source>
</evidence>
<evidence type="ECO:0000256" key="3">
    <source>
        <dbReference type="ARBA" id="ARBA00023163"/>
    </source>
</evidence>
<dbReference type="GO" id="GO:0003700">
    <property type="term" value="F:DNA-binding transcription factor activity"/>
    <property type="evidence" value="ECO:0007669"/>
    <property type="project" value="InterPro"/>
</dbReference>
<keyword evidence="1" id="KW-0805">Transcription regulation</keyword>
<evidence type="ECO:0000256" key="1">
    <source>
        <dbReference type="ARBA" id="ARBA00023015"/>
    </source>
</evidence>
<keyword evidence="9" id="KW-1185">Reference proteome</keyword>
<feature type="DNA-binding region" description="H-T-H motif" evidence="4">
    <location>
        <begin position="120"/>
        <end position="139"/>
    </location>
</feature>
<feature type="region of interest" description="Disordered" evidence="5">
    <location>
        <begin position="74"/>
        <end position="95"/>
    </location>
</feature>
<dbReference type="PANTHER" id="PTHR30055:SF151">
    <property type="entry name" value="TRANSCRIPTIONAL REGULATORY PROTEIN"/>
    <property type="match status" value="1"/>
</dbReference>
<dbReference type="InterPro" id="IPR009057">
    <property type="entry name" value="Homeodomain-like_sf"/>
</dbReference>
<evidence type="ECO:0000256" key="5">
    <source>
        <dbReference type="SAM" id="MobiDB-lite"/>
    </source>
</evidence>
<evidence type="ECO:0000256" key="2">
    <source>
        <dbReference type="ARBA" id="ARBA00023125"/>
    </source>
</evidence>
<dbReference type="PROSITE" id="PS50949">
    <property type="entry name" value="HTH_GNTR"/>
    <property type="match status" value="1"/>
</dbReference>
<dbReference type="Pfam" id="PF00440">
    <property type="entry name" value="TetR_N"/>
    <property type="match status" value="1"/>
</dbReference>
<dbReference type="InterPro" id="IPR000524">
    <property type="entry name" value="Tscrpt_reg_HTH_GntR"/>
</dbReference>
<dbReference type="Gene3D" id="1.10.10.10">
    <property type="entry name" value="Winged helix-like DNA-binding domain superfamily/Winged helix DNA-binding domain"/>
    <property type="match status" value="1"/>
</dbReference>
<reference evidence="8 9" key="1">
    <citation type="submission" date="2020-08" db="EMBL/GenBank/DDBJ databases">
        <title>Sequencing the genomes of 1000 actinobacteria strains.</title>
        <authorList>
            <person name="Klenk H.-P."/>
        </authorList>
    </citation>
    <scope>NUCLEOTIDE SEQUENCE [LARGE SCALE GENOMIC DNA]</scope>
    <source>
        <strain evidence="8 9">DSM 45790</strain>
    </source>
</reference>
<dbReference type="GO" id="GO:0000976">
    <property type="term" value="F:transcription cis-regulatory region binding"/>
    <property type="evidence" value="ECO:0007669"/>
    <property type="project" value="TreeGrafter"/>
</dbReference>
<dbReference type="EMBL" id="JACHBR010000001">
    <property type="protein sequence ID" value="MBB5625676.1"/>
    <property type="molecule type" value="Genomic_DNA"/>
</dbReference>
<feature type="compositionally biased region" description="Pro residues" evidence="5">
    <location>
        <begin position="76"/>
        <end position="89"/>
    </location>
</feature>
<dbReference type="InterPro" id="IPR036390">
    <property type="entry name" value="WH_DNA-bd_sf"/>
</dbReference>
<comment type="caution">
    <text evidence="8">The sequence shown here is derived from an EMBL/GenBank/DDBJ whole genome shotgun (WGS) entry which is preliminary data.</text>
</comment>
<evidence type="ECO:0000259" key="6">
    <source>
        <dbReference type="PROSITE" id="PS50949"/>
    </source>
</evidence>
<dbReference type="PANTHER" id="PTHR30055">
    <property type="entry name" value="HTH-TYPE TRANSCRIPTIONAL REGULATOR RUTR"/>
    <property type="match status" value="1"/>
</dbReference>
<name>A0A7W8Z1H3_9ACTN</name>
<keyword evidence="3" id="KW-0804">Transcription</keyword>
<feature type="domain" description="HTH tetR-type" evidence="7">
    <location>
        <begin position="97"/>
        <end position="157"/>
    </location>
</feature>
<dbReference type="GO" id="GO:0045892">
    <property type="term" value="P:negative regulation of DNA-templated transcription"/>
    <property type="evidence" value="ECO:0007669"/>
    <property type="project" value="InterPro"/>
</dbReference>
<dbReference type="SUPFAM" id="SSF46689">
    <property type="entry name" value="Homeodomain-like"/>
    <property type="match status" value="1"/>
</dbReference>
<dbReference type="InterPro" id="IPR004111">
    <property type="entry name" value="Repressor_TetR_C"/>
</dbReference>
<protein>
    <submittedName>
        <fullName evidence="8">DNA-binding transcriptional regulator YhcF (GntR family)</fullName>
    </submittedName>
</protein>
<dbReference type="SUPFAM" id="SSF46785">
    <property type="entry name" value="Winged helix' DNA-binding domain"/>
    <property type="match status" value="1"/>
</dbReference>
<keyword evidence="2 4" id="KW-0238">DNA-binding</keyword>
<dbReference type="PROSITE" id="PS50977">
    <property type="entry name" value="HTH_TETR_2"/>
    <property type="match status" value="1"/>
</dbReference>
<dbReference type="SMART" id="SM00345">
    <property type="entry name" value="HTH_GNTR"/>
    <property type="match status" value="1"/>
</dbReference>
<dbReference type="RefSeq" id="WP_239139319.1">
    <property type="nucleotide sequence ID" value="NZ_BOOS01000023.1"/>
</dbReference>
<dbReference type="InterPro" id="IPR036388">
    <property type="entry name" value="WH-like_DNA-bd_sf"/>
</dbReference>
<dbReference type="CDD" id="cd07377">
    <property type="entry name" value="WHTH_GntR"/>
    <property type="match status" value="1"/>
</dbReference>
<evidence type="ECO:0000259" key="7">
    <source>
        <dbReference type="PROSITE" id="PS50977"/>
    </source>
</evidence>
<dbReference type="Pfam" id="PF02909">
    <property type="entry name" value="TetR_C_1"/>
    <property type="match status" value="1"/>
</dbReference>
<dbReference type="Gene3D" id="1.10.10.60">
    <property type="entry name" value="Homeodomain-like"/>
    <property type="match status" value="1"/>
</dbReference>
<dbReference type="SUPFAM" id="SSF48498">
    <property type="entry name" value="Tetracyclin repressor-like, C-terminal domain"/>
    <property type="match status" value="1"/>
</dbReference>
<dbReference type="InterPro" id="IPR050109">
    <property type="entry name" value="HTH-type_TetR-like_transc_reg"/>
</dbReference>
<sequence>MDGPAPHPEPPYLRIAGEIRRRIATGELRAGDPVPSTREITRRWGVAMATATKALTALRQEGLVRAVPGVGTVVQAPPPREAAPAPRTPPSRAGDHELTRERVVRAGIEIADAEGLAALSMRRVAAALGVAVMSLYRHVPGKDELVTLMTDAVYAAHPPGPDAPDWRRALEETARLMWAVYRRHPWLPHAVSMTRPQLSVGGLAHTDRVIRALAGAGLGPNARLHAAITVIGFVRGVGVNLEPENLARQDTGLTEDEWMNAQPAFAEVLAAGSFPGLAAVVTSPEADLDLDTLFEFGLARLLDGLAVLIDRAAG</sequence>
<dbReference type="InterPro" id="IPR036271">
    <property type="entry name" value="Tet_transcr_reg_TetR-rel_C_sf"/>
</dbReference>
<feature type="domain" description="HTH gntR-type" evidence="6">
    <location>
        <begin position="9"/>
        <end position="77"/>
    </location>
</feature>
<dbReference type="AlphaFoldDB" id="A0A7W8Z1H3"/>
<dbReference type="Gene3D" id="1.10.357.10">
    <property type="entry name" value="Tetracycline Repressor, domain 2"/>
    <property type="match status" value="1"/>
</dbReference>
<proteinExistence type="predicted"/>
<accession>A0A7W8Z1H3</accession>